<name>A0ACA9LNW8_9GLOM</name>
<comment type="caution">
    <text evidence="1">The sequence shown here is derived from an EMBL/GenBank/DDBJ whole genome shotgun (WGS) entry which is preliminary data.</text>
</comment>
<dbReference type="EMBL" id="CAJVPU010004773">
    <property type="protein sequence ID" value="CAG8537956.1"/>
    <property type="molecule type" value="Genomic_DNA"/>
</dbReference>
<evidence type="ECO:0000313" key="1">
    <source>
        <dbReference type="EMBL" id="CAG8537956.1"/>
    </source>
</evidence>
<evidence type="ECO:0000313" key="2">
    <source>
        <dbReference type="Proteomes" id="UP000789702"/>
    </source>
</evidence>
<sequence length="87" mass="9498">MVIAPGPVTKLPVDHEPPSQNSHTPYWNDYERFHDNSKRTKLGGNQTVTSPKSIRMNHNGGLQRMNKIGNCGIKGTSAGPGVTTSKR</sequence>
<reference evidence="1" key="1">
    <citation type="submission" date="2021-06" db="EMBL/GenBank/DDBJ databases">
        <authorList>
            <person name="Kallberg Y."/>
            <person name="Tangrot J."/>
            <person name="Rosling A."/>
        </authorList>
    </citation>
    <scope>NUCLEOTIDE SEQUENCE</scope>
    <source>
        <strain evidence="1">IL203A</strain>
    </source>
</reference>
<protein>
    <submittedName>
        <fullName evidence="1">9678_t:CDS:1</fullName>
    </submittedName>
</protein>
<dbReference type="Proteomes" id="UP000789702">
    <property type="component" value="Unassembled WGS sequence"/>
</dbReference>
<proteinExistence type="predicted"/>
<accession>A0ACA9LNW8</accession>
<organism evidence="1 2">
    <name type="scientific">Dentiscutata heterogama</name>
    <dbReference type="NCBI Taxonomy" id="1316150"/>
    <lineage>
        <taxon>Eukaryota</taxon>
        <taxon>Fungi</taxon>
        <taxon>Fungi incertae sedis</taxon>
        <taxon>Mucoromycota</taxon>
        <taxon>Glomeromycotina</taxon>
        <taxon>Glomeromycetes</taxon>
        <taxon>Diversisporales</taxon>
        <taxon>Gigasporaceae</taxon>
        <taxon>Dentiscutata</taxon>
    </lineage>
</organism>
<gene>
    <name evidence="1" type="ORF">DHETER_LOCUS4670</name>
</gene>
<keyword evidence="2" id="KW-1185">Reference proteome</keyword>